<accession>A0A6P0EXB1</accession>
<evidence type="ECO:0000313" key="7">
    <source>
        <dbReference type="Proteomes" id="UP000471152"/>
    </source>
</evidence>
<dbReference type="RefSeq" id="WP_163613028.1">
    <property type="nucleotide sequence ID" value="NZ_JAAGWB010000064.1"/>
</dbReference>
<name>A0A6P0EXB1_9ACTN</name>
<feature type="chain" id="PRO_5036186066" evidence="3">
    <location>
        <begin position="24"/>
        <end position="226"/>
    </location>
</feature>
<comment type="caution">
    <text evidence="4">The sequence shown here is derived from an EMBL/GenBank/DDBJ whole genome shotgun (WGS) entry which is preliminary data.</text>
</comment>
<dbReference type="Proteomes" id="UP000471152">
    <property type="component" value="Unassembled WGS sequence"/>
</dbReference>
<dbReference type="InterPro" id="IPR005754">
    <property type="entry name" value="Sortase"/>
</dbReference>
<dbReference type="InterPro" id="IPR042001">
    <property type="entry name" value="Sortase_F"/>
</dbReference>
<evidence type="ECO:0000256" key="1">
    <source>
        <dbReference type="ARBA" id="ARBA00022801"/>
    </source>
</evidence>
<dbReference type="InterPro" id="IPR023365">
    <property type="entry name" value="Sortase_dom-sf"/>
</dbReference>
<dbReference type="EMBL" id="JAAGWH010000061">
    <property type="protein sequence ID" value="NEK96332.1"/>
    <property type="molecule type" value="Genomic_DNA"/>
</dbReference>
<evidence type="ECO:0000256" key="2">
    <source>
        <dbReference type="SAM" id="MobiDB-lite"/>
    </source>
</evidence>
<dbReference type="Proteomes" id="UP000468828">
    <property type="component" value="Unassembled WGS sequence"/>
</dbReference>
<gene>
    <name evidence="5" type="ORF">G3R41_20210</name>
    <name evidence="4" type="ORF">GCU67_19495</name>
</gene>
<keyword evidence="3" id="KW-0732">Signal</keyword>
<dbReference type="AlphaFoldDB" id="A0A6P0EXB1"/>
<evidence type="ECO:0000313" key="5">
    <source>
        <dbReference type="EMBL" id="NEN53232.1"/>
    </source>
</evidence>
<dbReference type="EMBL" id="JAAGWB010000064">
    <property type="protein sequence ID" value="NEN53232.1"/>
    <property type="molecule type" value="Genomic_DNA"/>
</dbReference>
<keyword evidence="6" id="KW-1185">Reference proteome</keyword>
<dbReference type="Gene3D" id="2.40.260.10">
    <property type="entry name" value="Sortase"/>
    <property type="match status" value="1"/>
</dbReference>
<feature type="region of interest" description="Disordered" evidence="2">
    <location>
        <begin position="50"/>
        <end position="69"/>
    </location>
</feature>
<reference evidence="5 7" key="2">
    <citation type="submission" date="2020-02" db="EMBL/GenBank/DDBJ databases">
        <title>The WGS of Modestobacter muralis DSM 100205.</title>
        <authorList>
            <person name="Jiang Z."/>
        </authorList>
    </citation>
    <scope>NUCLEOTIDE SEQUENCE [LARGE SCALE GENOMIC DNA]</scope>
    <source>
        <strain evidence="5 7">DSM 100205</strain>
    </source>
</reference>
<keyword evidence="1" id="KW-0378">Hydrolase</keyword>
<evidence type="ECO:0000313" key="6">
    <source>
        <dbReference type="Proteomes" id="UP000468828"/>
    </source>
</evidence>
<proteinExistence type="predicted"/>
<feature type="signal peptide" evidence="3">
    <location>
        <begin position="1"/>
        <end position="23"/>
    </location>
</feature>
<sequence>MRTPAAVLALGLTLAIGTPTAWALTRPEPTAGVPVVAALAAPARAPITAPVPAATPPPGDRLPEATARPAAPTVAPVVVPPVRLSLPARGIEAPIDPVGVEPEGEMTLPEDVDRVGWYSYGPVPGAAEGAAVVAGHVDDAEQGLGALAPLREAEPGDEVVVEAADGSTTRWTVTGRETIDKPGVPLGELFARTGAPRLVLITCGGPFDADLRSYRDNVVVVAEPRP</sequence>
<dbReference type="GO" id="GO:0016787">
    <property type="term" value="F:hydrolase activity"/>
    <property type="evidence" value="ECO:0007669"/>
    <property type="project" value="UniProtKB-KW"/>
</dbReference>
<dbReference type="SUPFAM" id="SSF63817">
    <property type="entry name" value="Sortase"/>
    <property type="match status" value="1"/>
</dbReference>
<evidence type="ECO:0000256" key="3">
    <source>
        <dbReference type="SAM" id="SignalP"/>
    </source>
</evidence>
<organism evidence="4 6">
    <name type="scientific">Modestobacter muralis</name>
    <dbReference type="NCBI Taxonomy" id="1608614"/>
    <lineage>
        <taxon>Bacteria</taxon>
        <taxon>Bacillati</taxon>
        <taxon>Actinomycetota</taxon>
        <taxon>Actinomycetes</taxon>
        <taxon>Geodermatophilales</taxon>
        <taxon>Geodermatophilaceae</taxon>
        <taxon>Modestobacter</taxon>
    </lineage>
</organism>
<dbReference type="CDD" id="cd05829">
    <property type="entry name" value="Sortase_F"/>
    <property type="match status" value="1"/>
</dbReference>
<evidence type="ECO:0000313" key="4">
    <source>
        <dbReference type="EMBL" id="NEK96332.1"/>
    </source>
</evidence>
<dbReference type="Pfam" id="PF04203">
    <property type="entry name" value="Sortase"/>
    <property type="match status" value="1"/>
</dbReference>
<reference evidence="4 6" key="1">
    <citation type="submission" date="2020-01" db="EMBL/GenBank/DDBJ databases">
        <title>the WGS Modestobacter muralis CPCC 204518.</title>
        <authorList>
            <person name="Jiang Z."/>
        </authorList>
    </citation>
    <scope>NUCLEOTIDE SEQUENCE [LARGE SCALE GENOMIC DNA]</scope>
    <source>
        <strain evidence="4 6">DSM 100205</strain>
    </source>
</reference>
<protein>
    <submittedName>
        <fullName evidence="4">Class F sortase</fullName>
    </submittedName>
</protein>